<dbReference type="GO" id="GO:0003700">
    <property type="term" value="F:DNA-binding transcription factor activity"/>
    <property type="evidence" value="ECO:0007669"/>
    <property type="project" value="TreeGrafter"/>
</dbReference>
<dbReference type="Gene3D" id="1.10.260.40">
    <property type="entry name" value="lambda repressor-like DNA-binding domains"/>
    <property type="match status" value="1"/>
</dbReference>
<sequence length="347" mass="36684">MGAASITDVAVKANVSKATVSRVLSGRRNKEDDIARRVRQAAEQLNYQANAAASALRSDTTNIIGLVIHDPLDPFCARMVAELEPMVSDDGKQLLIGVGADAATQAERIDAMLARRVDGLAVIPPSDAGEPLPLDDYVGDVPLVQISGHSLSLHTNWVGVDESAAMKLVLSHLAAHNSTSVAFLSRAVDSSDAAQLLGTFQNSVSMMTMMTEPGWTTFGDGTAERGYRDAMELFGRRGPRPNGLICASDDVAIGAMMALARLGLDVPGDVKIIGSGDTPAAGTSWPTLTSIRPPCHLIAHETLRLIDVSGSKHWLPAHVAFPPQLVQRESTSSPRLGSSDMTAFNEG</sequence>
<dbReference type="InterPro" id="IPR046335">
    <property type="entry name" value="LacI/GalR-like_sensor"/>
</dbReference>
<keyword evidence="1" id="KW-0805">Transcription regulation</keyword>
<evidence type="ECO:0000313" key="7">
    <source>
        <dbReference type="Proteomes" id="UP000441772"/>
    </source>
</evidence>
<proteinExistence type="predicted"/>
<evidence type="ECO:0000256" key="1">
    <source>
        <dbReference type="ARBA" id="ARBA00023015"/>
    </source>
</evidence>
<evidence type="ECO:0000256" key="3">
    <source>
        <dbReference type="ARBA" id="ARBA00023163"/>
    </source>
</evidence>
<dbReference type="AlphaFoldDB" id="A0A6I1GUK4"/>
<accession>A0A6I1GUK4</accession>
<keyword evidence="3" id="KW-0804">Transcription</keyword>
<evidence type="ECO:0000313" key="6">
    <source>
        <dbReference type="EMBL" id="KAB7790141.1"/>
    </source>
</evidence>
<dbReference type="GO" id="GO:0000976">
    <property type="term" value="F:transcription cis-regulatory region binding"/>
    <property type="evidence" value="ECO:0007669"/>
    <property type="project" value="TreeGrafter"/>
</dbReference>
<dbReference type="CDD" id="cd06267">
    <property type="entry name" value="PBP1_LacI_sugar_binding-like"/>
    <property type="match status" value="1"/>
</dbReference>
<dbReference type="SMART" id="SM00354">
    <property type="entry name" value="HTH_LACI"/>
    <property type="match status" value="1"/>
</dbReference>
<dbReference type="Proteomes" id="UP000441772">
    <property type="component" value="Unassembled WGS sequence"/>
</dbReference>
<dbReference type="Gene3D" id="3.40.50.2300">
    <property type="match status" value="2"/>
</dbReference>
<name>A0A6I1GUK4_9BIFI</name>
<evidence type="ECO:0000256" key="2">
    <source>
        <dbReference type="ARBA" id="ARBA00023125"/>
    </source>
</evidence>
<evidence type="ECO:0000259" key="5">
    <source>
        <dbReference type="PROSITE" id="PS50932"/>
    </source>
</evidence>
<dbReference type="Pfam" id="PF00356">
    <property type="entry name" value="LacI"/>
    <property type="match status" value="1"/>
</dbReference>
<dbReference type="PANTHER" id="PTHR30146">
    <property type="entry name" value="LACI-RELATED TRANSCRIPTIONAL REPRESSOR"/>
    <property type="match status" value="1"/>
</dbReference>
<protein>
    <submittedName>
        <fullName evidence="6">LacI family transcriptional regulator</fullName>
    </submittedName>
</protein>
<dbReference type="SUPFAM" id="SSF47413">
    <property type="entry name" value="lambda repressor-like DNA-binding domains"/>
    <property type="match status" value="1"/>
</dbReference>
<feature type="domain" description="HTH lacI-type" evidence="5">
    <location>
        <begin position="4"/>
        <end position="58"/>
    </location>
</feature>
<dbReference type="SUPFAM" id="SSF53822">
    <property type="entry name" value="Periplasmic binding protein-like I"/>
    <property type="match status" value="1"/>
</dbReference>
<dbReference type="PROSITE" id="PS00356">
    <property type="entry name" value="HTH_LACI_1"/>
    <property type="match status" value="1"/>
</dbReference>
<dbReference type="RefSeq" id="WP_152234672.1">
    <property type="nucleotide sequence ID" value="NZ_JBHSKZ010000004.1"/>
</dbReference>
<organism evidence="6 7">
    <name type="scientific">Bifidobacterium leontopitheci</name>
    <dbReference type="NCBI Taxonomy" id="2650774"/>
    <lineage>
        <taxon>Bacteria</taxon>
        <taxon>Bacillati</taxon>
        <taxon>Actinomycetota</taxon>
        <taxon>Actinomycetes</taxon>
        <taxon>Bifidobacteriales</taxon>
        <taxon>Bifidobacteriaceae</taxon>
        <taxon>Bifidobacterium</taxon>
    </lineage>
</organism>
<feature type="compositionally biased region" description="Polar residues" evidence="4">
    <location>
        <begin position="327"/>
        <end position="347"/>
    </location>
</feature>
<dbReference type="InterPro" id="IPR000843">
    <property type="entry name" value="HTH_LacI"/>
</dbReference>
<keyword evidence="2" id="KW-0238">DNA-binding</keyword>
<dbReference type="InterPro" id="IPR010982">
    <property type="entry name" value="Lambda_DNA-bd_dom_sf"/>
</dbReference>
<comment type="caution">
    <text evidence="6">The sequence shown here is derived from an EMBL/GenBank/DDBJ whole genome shotgun (WGS) entry which is preliminary data.</text>
</comment>
<dbReference type="PROSITE" id="PS50932">
    <property type="entry name" value="HTH_LACI_2"/>
    <property type="match status" value="1"/>
</dbReference>
<gene>
    <name evidence="6" type="ORF">F7D09_1334</name>
</gene>
<reference evidence="6 7" key="1">
    <citation type="submission" date="2019-09" db="EMBL/GenBank/DDBJ databases">
        <title>Characterization of the phylogenetic diversity of two novel species belonging to the genus Bifidobacterium: Bifidobacterium cebidarum sp. nov. and Bifidobacterium leontopitheci sp. nov.</title>
        <authorList>
            <person name="Lugli G.A."/>
            <person name="Duranti S."/>
            <person name="Milani C."/>
            <person name="Turroni F."/>
            <person name="Ventura M."/>
        </authorList>
    </citation>
    <scope>NUCLEOTIDE SEQUENCE [LARGE SCALE GENOMIC DNA]</scope>
    <source>
        <strain evidence="6 7">LMG 31471</strain>
    </source>
</reference>
<dbReference type="PANTHER" id="PTHR30146:SF109">
    <property type="entry name" value="HTH-TYPE TRANSCRIPTIONAL REGULATOR GALS"/>
    <property type="match status" value="1"/>
</dbReference>
<dbReference type="Pfam" id="PF13377">
    <property type="entry name" value="Peripla_BP_3"/>
    <property type="match status" value="1"/>
</dbReference>
<dbReference type="EMBL" id="WBVT01000020">
    <property type="protein sequence ID" value="KAB7790141.1"/>
    <property type="molecule type" value="Genomic_DNA"/>
</dbReference>
<dbReference type="InterPro" id="IPR028082">
    <property type="entry name" value="Peripla_BP_I"/>
</dbReference>
<dbReference type="CDD" id="cd01392">
    <property type="entry name" value="HTH_LacI"/>
    <property type="match status" value="1"/>
</dbReference>
<feature type="region of interest" description="Disordered" evidence="4">
    <location>
        <begin position="326"/>
        <end position="347"/>
    </location>
</feature>
<keyword evidence="7" id="KW-1185">Reference proteome</keyword>
<evidence type="ECO:0000256" key="4">
    <source>
        <dbReference type="SAM" id="MobiDB-lite"/>
    </source>
</evidence>